<evidence type="ECO:0000313" key="8">
    <source>
        <dbReference type="EMBL" id="KAL1311860.1"/>
    </source>
</evidence>
<dbReference type="Proteomes" id="UP001562354">
    <property type="component" value="Unassembled WGS sequence"/>
</dbReference>
<evidence type="ECO:0000256" key="3">
    <source>
        <dbReference type="ARBA" id="ARBA00022989"/>
    </source>
</evidence>
<comment type="subcellular location">
    <subcellularLocation>
        <location evidence="1">Membrane</location>
        <topology evidence="1">Multi-pass membrane protein</topology>
    </subcellularLocation>
</comment>
<dbReference type="GeneID" id="95975636"/>
<dbReference type="PANTHER" id="PTHR33048">
    <property type="entry name" value="PTH11-LIKE INTEGRAL MEMBRANE PROTEIN (AFU_ORTHOLOGUE AFUA_5G11245)"/>
    <property type="match status" value="1"/>
</dbReference>
<comment type="similarity">
    <text evidence="5">Belongs to the SAT4 family.</text>
</comment>
<comment type="caution">
    <text evidence="8">The sequence shown here is derived from an EMBL/GenBank/DDBJ whole genome shotgun (WGS) entry which is preliminary data.</text>
</comment>
<sequence length="352" mass="39853">MAWDDIVGLSIGITIPFVIICTLSFVLRVYSRVYIAKSFGADDWAMVAAFIFWVGQQAITYCWVRYGAGRHLSQVSDADYLTLRTYLFAEEFYYLWVQLLIKFSFLLFYLRFLGMTTFRYAIFTVMGLVVVQVVGTWIFYGLQCRPIGAYLHPERYPGAKCLTTGISYYAPTAANVIVDIIIYALPVYPLWHLQATRRKRLELITVMTLGGCTILVSGLRMIVLYDLATKPDFTYIFGRVVIVTTIEFVTAIVTANMPAIKTVWAFHVTKTFTTIRGSHELDHYGECSRKVNDGRMVQQQIGGGINQASVSNDRPISPTESEAELVKGQNISVLVKSEWQVRSDSYSGYHKA</sequence>
<evidence type="ECO:0000259" key="7">
    <source>
        <dbReference type="Pfam" id="PF20684"/>
    </source>
</evidence>
<protein>
    <recommendedName>
        <fullName evidence="7">Rhodopsin domain-containing protein</fullName>
    </recommendedName>
</protein>
<evidence type="ECO:0000313" key="9">
    <source>
        <dbReference type="Proteomes" id="UP001562354"/>
    </source>
</evidence>
<keyword evidence="9" id="KW-1185">Reference proteome</keyword>
<evidence type="ECO:0000256" key="1">
    <source>
        <dbReference type="ARBA" id="ARBA00004141"/>
    </source>
</evidence>
<accession>A0ABR3PQT3</accession>
<feature type="transmembrane region" description="Helical" evidence="6">
    <location>
        <begin position="235"/>
        <end position="255"/>
    </location>
</feature>
<evidence type="ECO:0000256" key="5">
    <source>
        <dbReference type="ARBA" id="ARBA00038359"/>
    </source>
</evidence>
<dbReference type="Pfam" id="PF20684">
    <property type="entry name" value="Fung_rhodopsin"/>
    <property type="match status" value="1"/>
</dbReference>
<evidence type="ECO:0000256" key="2">
    <source>
        <dbReference type="ARBA" id="ARBA00022692"/>
    </source>
</evidence>
<feature type="transmembrane region" description="Helical" evidence="6">
    <location>
        <begin position="172"/>
        <end position="191"/>
    </location>
</feature>
<feature type="transmembrane region" description="Helical" evidence="6">
    <location>
        <begin position="203"/>
        <end position="223"/>
    </location>
</feature>
<evidence type="ECO:0000256" key="4">
    <source>
        <dbReference type="ARBA" id="ARBA00023136"/>
    </source>
</evidence>
<keyword evidence="3 6" id="KW-1133">Transmembrane helix</keyword>
<proteinExistence type="inferred from homology"/>
<feature type="transmembrane region" description="Helical" evidence="6">
    <location>
        <begin position="120"/>
        <end position="140"/>
    </location>
</feature>
<keyword evidence="2 6" id="KW-0812">Transmembrane</keyword>
<organism evidence="8 9">
    <name type="scientific">Neodothiora populina</name>
    <dbReference type="NCBI Taxonomy" id="2781224"/>
    <lineage>
        <taxon>Eukaryota</taxon>
        <taxon>Fungi</taxon>
        <taxon>Dikarya</taxon>
        <taxon>Ascomycota</taxon>
        <taxon>Pezizomycotina</taxon>
        <taxon>Dothideomycetes</taxon>
        <taxon>Dothideomycetidae</taxon>
        <taxon>Dothideales</taxon>
        <taxon>Dothioraceae</taxon>
        <taxon>Neodothiora</taxon>
    </lineage>
</organism>
<name>A0ABR3PQT3_9PEZI</name>
<dbReference type="InterPro" id="IPR049326">
    <property type="entry name" value="Rhodopsin_dom_fungi"/>
</dbReference>
<feature type="transmembrane region" description="Helical" evidence="6">
    <location>
        <begin position="43"/>
        <end position="66"/>
    </location>
</feature>
<keyword evidence="4 6" id="KW-0472">Membrane</keyword>
<dbReference type="EMBL" id="JBFMKM010000001">
    <property type="protein sequence ID" value="KAL1311860.1"/>
    <property type="molecule type" value="Genomic_DNA"/>
</dbReference>
<dbReference type="RefSeq" id="XP_069204709.1">
    <property type="nucleotide sequence ID" value="XM_069341197.1"/>
</dbReference>
<gene>
    <name evidence="8" type="ORF">AAFC00_001933</name>
</gene>
<feature type="domain" description="Rhodopsin" evidence="7">
    <location>
        <begin position="27"/>
        <end position="264"/>
    </location>
</feature>
<evidence type="ECO:0000256" key="6">
    <source>
        <dbReference type="SAM" id="Phobius"/>
    </source>
</evidence>
<dbReference type="InterPro" id="IPR052337">
    <property type="entry name" value="SAT4-like"/>
</dbReference>
<feature type="transmembrane region" description="Helical" evidence="6">
    <location>
        <begin position="93"/>
        <end position="113"/>
    </location>
</feature>
<reference evidence="8 9" key="1">
    <citation type="submission" date="2024-07" db="EMBL/GenBank/DDBJ databases">
        <title>Draft sequence of the Neodothiora populina.</title>
        <authorList>
            <person name="Drown D.D."/>
            <person name="Schuette U.S."/>
            <person name="Buechlein A.B."/>
            <person name="Rusch D.R."/>
            <person name="Winton L.W."/>
            <person name="Adams G.A."/>
        </authorList>
    </citation>
    <scope>NUCLEOTIDE SEQUENCE [LARGE SCALE GENOMIC DNA]</scope>
    <source>
        <strain evidence="8 9">CPC 39397</strain>
    </source>
</reference>
<dbReference type="PANTHER" id="PTHR33048:SF108">
    <property type="entry name" value="INTEGRAL MEMBRANE PROTEIN"/>
    <property type="match status" value="1"/>
</dbReference>
<feature type="transmembrane region" description="Helical" evidence="6">
    <location>
        <begin position="6"/>
        <end position="31"/>
    </location>
</feature>